<feature type="transmembrane region" description="Helical" evidence="18">
    <location>
        <begin position="236"/>
        <end position="257"/>
    </location>
</feature>
<keyword evidence="6" id="KW-0813">Transport</keyword>
<evidence type="ECO:0000256" key="7">
    <source>
        <dbReference type="ARBA" id="ARBA00022660"/>
    </source>
</evidence>
<feature type="transmembrane region" description="Helical" evidence="18">
    <location>
        <begin position="37"/>
        <end position="54"/>
    </location>
</feature>
<keyword evidence="7 18" id="KW-0679">Respiratory chain</keyword>
<evidence type="ECO:0000256" key="2">
    <source>
        <dbReference type="ARBA" id="ARBA00004448"/>
    </source>
</evidence>
<evidence type="ECO:0000256" key="9">
    <source>
        <dbReference type="ARBA" id="ARBA00022792"/>
    </source>
</evidence>
<feature type="transmembrane region" description="Helical" evidence="18">
    <location>
        <begin position="320"/>
        <end position="338"/>
    </location>
</feature>
<gene>
    <name evidence="20" type="primary">ND2</name>
</gene>
<evidence type="ECO:0000259" key="19">
    <source>
        <dbReference type="Pfam" id="PF00361"/>
    </source>
</evidence>
<evidence type="ECO:0000256" key="4">
    <source>
        <dbReference type="ARBA" id="ARBA00012944"/>
    </source>
</evidence>
<dbReference type="PANTHER" id="PTHR46552:SF1">
    <property type="entry name" value="NADH-UBIQUINONE OXIDOREDUCTASE CHAIN 2"/>
    <property type="match status" value="1"/>
</dbReference>
<dbReference type="GeneID" id="77426403"/>
<evidence type="ECO:0000256" key="1">
    <source>
        <dbReference type="ARBA" id="ARBA00003257"/>
    </source>
</evidence>
<dbReference type="GO" id="GO:0008137">
    <property type="term" value="F:NADH dehydrogenase (ubiquinone) activity"/>
    <property type="evidence" value="ECO:0007669"/>
    <property type="project" value="UniProtKB-EC"/>
</dbReference>
<feature type="transmembrane region" description="Helical" evidence="18">
    <location>
        <begin position="272"/>
        <end position="299"/>
    </location>
</feature>
<protein>
    <recommendedName>
        <fullName evidence="5 18">NADH-ubiquinone oxidoreductase chain 2</fullName>
        <ecNumber evidence="4 18">7.1.1.2</ecNumber>
    </recommendedName>
</protein>
<keyword evidence="16 18" id="KW-0472">Membrane</keyword>
<feature type="domain" description="NADH:quinone oxidoreductase/Mrp antiporter transmembrane" evidence="19">
    <location>
        <begin position="32"/>
        <end position="285"/>
    </location>
</feature>
<comment type="similarity">
    <text evidence="3 18">Belongs to the complex I subunit 2 family.</text>
</comment>
<keyword evidence="14 18" id="KW-0830">Ubiquinone</keyword>
<evidence type="ECO:0000313" key="20">
    <source>
        <dbReference type="EMBL" id="UZZ44286.1"/>
    </source>
</evidence>
<evidence type="ECO:0000256" key="16">
    <source>
        <dbReference type="ARBA" id="ARBA00023136"/>
    </source>
</evidence>
<dbReference type="InterPro" id="IPR050175">
    <property type="entry name" value="Complex_I_Subunit_2"/>
</dbReference>
<evidence type="ECO:0000256" key="14">
    <source>
        <dbReference type="ARBA" id="ARBA00023075"/>
    </source>
</evidence>
<dbReference type="EC" id="7.1.1.2" evidence="4 18"/>
<dbReference type="InterPro" id="IPR001750">
    <property type="entry name" value="ND/Mrp_TM"/>
</dbReference>
<dbReference type="CTD" id="4536"/>
<evidence type="ECO:0000256" key="5">
    <source>
        <dbReference type="ARBA" id="ARBA00021008"/>
    </source>
</evidence>
<dbReference type="AlphaFoldDB" id="A0A9E8LP88"/>
<accession>A0A9E8LP88</accession>
<reference evidence="20" key="2">
    <citation type="journal article" date="2022" name="Syst. Entomol.">
        <title>Massive gene rearrangements of mitochondrial genomes and implications for the phylogeny of Trichoptera (Insecta).</title>
        <authorList>
            <person name="Ge X."/>
            <person name="Peng L."/>
            <person name="Vogler A.P."/>
            <person name="Morse J.C."/>
            <person name="Yang L."/>
            <person name="Sun C."/>
            <person name="Wang B."/>
        </authorList>
    </citation>
    <scope>NUCLEOTIDE SEQUENCE</scope>
</reference>
<feature type="transmembrane region" description="Helical" evidence="18">
    <location>
        <begin position="12"/>
        <end position="31"/>
    </location>
</feature>
<dbReference type="GO" id="GO:0006120">
    <property type="term" value="P:mitochondrial electron transport, NADH to ubiquinone"/>
    <property type="evidence" value="ECO:0007669"/>
    <property type="project" value="InterPro"/>
</dbReference>
<feature type="transmembrane region" description="Helical" evidence="18">
    <location>
        <begin position="66"/>
        <end position="86"/>
    </location>
</feature>
<keyword evidence="8 18" id="KW-0812">Transmembrane</keyword>
<keyword evidence="13 18" id="KW-0520">NAD</keyword>
<evidence type="ECO:0000256" key="12">
    <source>
        <dbReference type="ARBA" id="ARBA00022989"/>
    </source>
</evidence>
<reference evidence="20" key="1">
    <citation type="submission" date="2021-11" db="EMBL/GenBank/DDBJ databases">
        <authorList>
            <person name="Ge X.-Y."/>
            <person name="Peng L."/>
            <person name="Sun C.-H."/>
            <person name="Wang B.-X."/>
        </authorList>
    </citation>
    <scope>NUCLEOTIDE SEQUENCE</scope>
</reference>
<dbReference type="PRINTS" id="PR01436">
    <property type="entry name" value="NADHDHGNASE2"/>
</dbReference>
<evidence type="ECO:0000256" key="3">
    <source>
        <dbReference type="ARBA" id="ARBA00007012"/>
    </source>
</evidence>
<organism evidence="20">
    <name type="scientific">Pseudoneureclipsis sibuyana</name>
    <dbReference type="NCBI Taxonomy" id="2904893"/>
    <lineage>
        <taxon>Eukaryota</taxon>
        <taxon>Metazoa</taxon>
        <taxon>Ecdysozoa</taxon>
        <taxon>Arthropoda</taxon>
        <taxon>Hexapoda</taxon>
        <taxon>Insecta</taxon>
        <taxon>Pterygota</taxon>
        <taxon>Neoptera</taxon>
        <taxon>Endopterygota</taxon>
        <taxon>Trichoptera</taxon>
        <taxon>Annulipalpia</taxon>
        <taxon>Psychomyioidea</taxon>
        <taxon>Polycentropodidae</taxon>
        <taxon>Pseudoneurclipsinae</taxon>
        <taxon>Pseudoneureclipsis</taxon>
    </lineage>
</organism>
<feature type="transmembrane region" description="Helical" evidence="18">
    <location>
        <begin position="200"/>
        <end position="216"/>
    </location>
</feature>
<keyword evidence="15 18" id="KW-0496">Mitochondrion</keyword>
<feature type="transmembrane region" description="Helical" evidence="18">
    <location>
        <begin position="98"/>
        <end position="115"/>
    </location>
</feature>
<dbReference type="Pfam" id="PF00361">
    <property type="entry name" value="Proton_antipo_M"/>
    <property type="match status" value="1"/>
</dbReference>
<evidence type="ECO:0000256" key="13">
    <source>
        <dbReference type="ARBA" id="ARBA00023027"/>
    </source>
</evidence>
<comment type="function">
    <text evidence="1">Core subunit of the mitochondrial membrane respiratory chain NADH dehydrogenase (Complex I) that is believed to belong to the minimal assembly required for catalysis. Complex I functions in the transfer of electrons from NADH to the respiratory chain. The immediate electron acceptor for the enzyme is believed to be ubiquinone.</text>
</comment>
<dbReference type="PANTHER" id="PTHR46552">
    <property type="entry name" value="NADH-UBIQUINONE OXIDOREDUCTASE CHAIN 2"/>
    <property type="match status" value="1"/>
</dbReference>
<dbReference type="GO" id="GO:0005743">
    <property type="term" value="C:mitochondrial inner membrane"/>
    <property type="evidence" value="ECO:0007669"/>
    <property type="project" value="UniProtKB-SubCell"/>
</dbReference>
<comment type="function">
    <text evidence="18">Core subunit of the mitochondrial membrane respiratory chain NADH dehydrogenase (Complex I) which catalyzes electron transfer from NADH through the respiratory chain, using ubiquinone as an electron acceptor. Essential for the catalytic activity and assembly of complex I.</text>
</comment>
<dbReference type="RefSeq" id="YP_010586485.1">
    <property type="nucleotide sequence ID" value="NC_069279.1"/>
</dbReference>
<keyword evidence="12 18" id="KW-1133">Transmembrane helix</keyword>
<comment type="catalytic activity">
    <reaction evidence="17 18">
        <text>a ubiquinone + NADH + 5 H(+)(in) = a ubiquinol + NAD(+) + 4 H(+)(out)</text>
        <dbReference type="Rhea" id="RHEA:29091"/>
        <dbReference type="Rhea" id="RHEA-COMP:9565"/>
        <dbReference type="Rhea" id="RHEA-COMP:9566"/>
        <dbReference type="ChEBI" id="CHEBI:15378"/>
        <dbReference type="ChEBI" id="CHEBI:16389"/>
        <dbReference type="ChEBI" id="CHEBI:17976"/>
        <dbReference type="ChEBI" id="CHEBI:57540"/>
        <dbReference type="ChEBI" id="CHEBI:57945"/>
        <dbReference type="EC" id="7.1.1.2"/>
    </reaction>
</comment>
<comment type="subcellular location">
    <subcellularLocation>
        <location evidence="2 18">Mitochondrion inner membrane</location>
        <topology evidence="2 18">Multi-pass membrane protein</topology>
    </subcellularLocation>
</comment>
<feature type="transmembrane region" description="Helical" evidence="18">
    <location>
        <begin position="151"/>
        <end position="168"/>
    </location>
</feature>
<keyword evidence="9 18" id="KW-0999">Mitochondrion inner membrane</keyword>
<sequence length="339" mass="39752">MYKLNKPILLNNTKLLFLSMMISSIIMASTTNSWMNLWMMMEINLLAFIPILSNNNMLNSESSMKYFLIQSIASMILLMSIIFMWTNNKLTIKISTPINLTLMMKLGSAPFHFWFIQMVEKMNMINLMILSTLQKIIPMTAMMYMNQTTNLYLMILLNTTIGSINGINQTSLFKIISYSSINHIGWMMAAMTINQNSWKLYFLCYLIMMSSMTSMFHTLKMNTLPQLINSKNNKMIMLLFSMNLLSMGGLPPMMGFIPKWMIILHMTMNMNFLILSIMMMTSIITLYFYIKIIYSMILMNNTKMKWTKSYKQNMLNSMNLMQIMLSVWLMITMNMMFFM</sequence>
<keyword evidence="11 18" id="KW-0249">Electron transport</keyword>
<evidence type="ECO:0000256" key="17">
    <source>
        <dbReference type="ARBA" id="ARBA00049551"/>
    </source>
</evidence>
<evidence type="ECO:0000256" key="11">
    <source>
        <dbReference type="ARBA" id="ARBA00022982"/>
    </source>
</evidence>
<name>A0A9E8LP88_9NEOP</name>
<evidence type="ECO:0000256" key="6">
    <source>
        <dbReference type="ARBA" id="ARBA00022448"/>
    </source>
</evidence>
<dbReference type="EMBL" id="OL678043">
    <property type="protein sequence ID" value="UZZ44286.1"/>
    <property type="molecule type" value="Genomic_DNA"/>
</dbReference>
<evidence type="ECO:0000256" key="15">
    <source>
        <dbReference type="ARBA" id="ARBA00023128"/>
    </source>
</evidence>
<keyword evidence="10 18" id="KW-1278">Translocase</keyword>
<evidence type="ECO:0000256" key="8">
    <source>
        <dbReference type="ARBA" id="ARBA00022692"/>
    </source>
</evidence>
<geneLocation type="mitochondrion" evidence="20"/>
<proteinExistence type="inferred from homology"/>
<dbReference type="InterPro" id="IPR003917">
    <property type="entry name" value="NADH_UbQ_OxRdtase_chain2"/>
</dbReference>
<evidence type="ECO:0000256" key="18">
    <source>
        <dbReference type="RuleBase" id="RU003403"/>
    </source>
</evidence>
<evidence type="ECO:0000256" key="10">
    <source>
        <dbReference type="ARBA" id="ARBA00022967"/>
    </source>
</evidence>